<proteinExistence type="inferred from homology"/>
<dbReference type="InterPro" id="IPR010920">
    <property type="entry name" value="LSM_dom_sf"/>
</dbReference>
<sequence length="241" mass="26631">MSFFHFFSFDATERNARTAVSRMQVLKTRLPEWMQDWLEVIIPGSQILLILFVAWLLQRTLRRLVRRASAHYQLPNELLVPINGLIRWLIIASAVLLVLERMGVSATVLWTAFTGFATVGAVAFFAAWSVLSNLFCALLIFTVRPFKIGDYIEVLDTAEKPGAKGRVVDINLLYTTLEDHGAATGHTAWLQIPNALVFQRVVRRFQGVPPPPAPPATTADAIANASPAAPTPVTPGPFNTP</sequence>
<keyword evidence="6" id="KW-0407">Ion channel</keyword>
<feature type="transmembrane region" description="Helical" evidence="6">
    <location>
        <begin position="78"/>
        <end position="99"/>
    </location>
</feature>
<dbReference type="InterPro" id="IPR006685">
    <property type="entry name" value="MscS_channel_2nd"/>
</dbReference>
<evidence type="ECO:0000256" key="7">
    <source>
        <dbReference type="SAM" id="MobiDB-lite"/>
    </source>
</evidence>
<dbReference type="SUPFAM" id="SSF50182">
    <property type="entry name" value="Sm-like ribonucleoproteins"/>
    <property type="match status" value="1"/>
</dbReference>
<dbReference type="Proteomes" id="UP000321485">
    <property type="component" value="Unassembled WGS sequence"/>
</dbReference>
<dbReference type="EMBL" id="VJWE01000013">
    <property type="protein sequence ID" value="TWG37577.1"/>
    <property type="molecule type" value="Genomic_DNA"/>
</dbReference>
<evidence type="ECO:0000256" key="2">
    <source>
        <dbReference type="ARBA" id="ARBA00008017"/>
    </source>
</evidence>
<organism evidence="9 10">
    <name type="scientific">Acidovorax delafieldii</name>
    <name type="common">Pseudomonas delafieldii</name>
    <dbReference type="NCBI Taxonomy" id="47920"/>
    <lineage>
        <taxon>Bacteria</taxon>
        <taxon>Pseudomonadati</taxon>
        <taxon>Pseudomonadota</taxon>
        <taxon>Betaproteobacteria</taxon>
        <taxon>Burkholderiales</taxon>
        <taxon>Comamonadaceae</taxon>
        <taxon>Acidovorax</taxon>
    </lineage>
</organism>
<reference evidence="9 10" key="1">
    <citation type="journal article" date="2015" name="Stand. Genomic Sci.">
        <title>Genomic Encyclopedia of Bacterial and Archaeal Type Strains, Phase III: the genomes of soil and plant-associated and newly described type strains.</title>
        <authorList>
            <person name="Whitman W.B."/>
            <person name="Woyke T."/>
            <person name="Klenk H.P."/>
            <person name="Zhou Y."/>
            <person name="Lilburn T.G."/>
            <person name="Beck B.J."/>
            <person name="De Vos P."/>
            <person name="Vandamme P."/>
            <person name="Eisen J.A."/>
            <person name="Garrity G."/>
            <person name="Hugenholtz P."/>
            <person name="Kyrpides N.C."/>
        </authorList>
    </citation>
    <scope>NUCLEOTIDE SEQUENCE [LARGE SCALE GENOMIC DNA]</scope>
    <source>
        <strain evidence="9 10">DSM 64</strain>
    </source>
</reference>
<dbReference type="InterPro" id="IPR023408">
    <property type="entry name" value="MscS_beta-dom_sf"/>
</dbReference>
<feature type="transmembrane region" description="Helical" evidence="6">
    <location>
        <begin position="37"/>
        <end position="57"/>
    </location>
</feature>
<comment type="subcellular location">
    <subcellularLocation>
        <location evidence="6">Cell inner membrane</location>
        <topology evidence="6">Multi-pass membrane protein</topology>
    </subcellularLocation>
    <subcellularLocation>
        <location evidence="1">Membrane</location>
        <topology evidence="1">Multi-pass membrane protein</topology>
    </subcellularLocation>
</comment>
<keyword evidence="5 6" id="KW-0472">Membrane</keyword>
<evidence type="ECO:0000256" key="1">
    <source>
        <dbReference type="ARBA" id="ARBA00004141"/>
    </source>
</evidence>
<dbReference type="AlphaFoldDB" id="A0A561XN97"/>
<dbReference type="SUPFAM" id="SSF82861">
    <property type="entry name" value="Mechanosensitive channel protein MscS (YggB), transmembrane region"/>
    <property type="match status" value="1"/>
</dbReference>
<feature type="compositionally biased region" description="Pro residues" evidence="7">
    <location>
        <begin position="229"/>
        <end position="241"/>
    </location>
</feature>
<dbReference type="InterPro" id="IPR045275">
    <property type="entry name" value="MscS_archaea/bacteria_type"/>
</dbReference>
<keyword evidence="4 6" id="KW-1133">Transmembrane helix</keyword>
<dbReference type="Gene3D" id="1.10.287.1260">
    <property type="match status" value="1"/>
</dbReference>
<keyword evidence="6" id="KW-1003">Cell membrane</keyword>
<name>A0A561XN97_ACIDE</name>
<comment type="function">
    <text evidence="6">Mechanosensitive channel that participates in the regulation of osmotic pressure changes within the cell, opening in response to stretch forces in the membrane lipid bilayer, without the need for other proteins. Contributes to normal resistance to hypoosmotic shock. Forms an ion channel of 1.0 nanosiemens conductance with a slight preference for anions.</text>
</comment>
<keyword evidence="6" id="KW-0997">Cell inner membrane</keyword>
<feature type="region of interest" description="Disordered" evidence="7">
    <location>
        <begin position="209"/>
        <end position="241"/>
    </location>
</feature>
<evidence type="ECO:0000256" key="6">
    <source>
        <dbReference type="RuleBase" id="RU369025"/>
    </source>
</evidence>
<dbReference type="Gene3D" id="2.30.30.60">
    <property type="match status" value="1"/>
</dbReference>
<feature type="compositionally biased region" description="Low complexity" evidence="7">
    <location>
        <begin position="216"/>
        <end position="228"/>
    </location>
</feature>
<comment type="caution">
    <text evidence="9">The sequence shown here is derived from an EMBL/GenBank/DDBJ whole genome shotgun (WGS) entry which is preliminary data.</text>
</comment>
<dbReference type="Pfam" id="PF00924">
    <property type="entry name" value="MS_channel_2nd"/>
    <property type="match status" value="1"/>
</dbReference>
<evidence type="ECO:0000313" key="9">
    <source>
        <dbReference type="EMBL" id="TWG37577.1"/>
    </source>
</evidence>
<comment type="subunit">
    <text evidence="6">Homoheptamer.</text>
</comment>
<feature type="transmembrane region" description="Helical" evidence="6">
    <location>
        <begin position="119"/>
        <end position="141"/>
    </location>
</feature>
<evidence type="ECO:0000256" key="5">
    <source>
        <dbReference type="ARBA" id="ARBA00023136"/>
    </source>
</evidence>
<comment type="similarity">
    <text evidence="2 6">Belongs to the MscS (TC 1.A.23) family.</text>
</comment>
<keyword evidence="6" id="KW-0813">Transport</keyword>
<feature type="domain" description="Mechanosensitive ion channel MscS" evidence="8">
    <location>
        <begin position="130"/>
        <end position="183"/>
    </location>
</feature>
<dbReference type="GO" id="GO:0008381">
    <property type="term" value="F:mechanosensitive monoatomic ion channel activity"/>
    <property type="evidence" value="ECO:0007669"/>
    <property type="project" value="InterPro"/>
</dbReference>
<comment type="caution">
    <text evidence="6">Lacks conserved residue(s) required for the propagation of feature annotation.</text>
</comment>
<keyword evidence="3 6" id="KW-0812">Transmembrane</keyword>
<dbReference type="InterPro" id="IPR011014">
    <property type="entry name" value="MscS_channel_TM-2"/>
</dbReference>
<gene>
    <name evidence="9" type="ORF">ATF69_2625</name>
</gene>
<evidence type="ECO:0000256" key="3">
    <source>
        <dbReference type="ARBA" id="ARBA00022692"/>
    </source>
</evidence>
<dbReference type="PANTHER" id="PTHR30221:SF8">
    <property type="entry name" value="SMALL-CONDUCTANCE MECHANOSENSITIVE CHANNEL"/>
    <property type="match status" value="1"/>
</dbReference>
<keyword evidence="6" id="KW-0406">Ion transport</keyword>
<protein>
    <recommendedName>
        <fullName evidence="6">Small-conductance mechanosensitive channel</fullName>
    </recommendedName>
</protein>
<dbReference type="PANTHER" id="PTHR30221">
    <property type="entry name" value="SMALL-CONDUCTANCE MECHANOSENSITIVE CHANNEL"/>
    <property type="match status" value="1"/>
</dbReference>
<dbReference type="GO" id="GO:0005886">
    <property type="term" value="C:plasma membrane"/>
    <property type="evidence" value="ECO:0007669"/>
    <property type="project" value="UniProtKB-SubCell"/>
</dbReference>
<evidence type="ECO:0000313" key="10">
    <source>
        <dbReference type="Proteomes" id="UP000321485"/>
    </source>
</evidence>
<evidence type="ECO:0000259" key="8">
    <source>
        <dbReference type="Pfam" id="PF00924"/>
    </source>
</evidence>
<accession>A0A561XN97</accession>
<evidence type="ECO:0000256" key="4">
    <source>
        <dbReference type="ARBA" id="ARBA00022989"/>
    </source>
</evidence>